<comment type="catalytic activity">
    <reaction evidence="3">
        <text>gamma-L-glutamyl-L-cysteine + glycine + ATP = glutathione + ADP + phosphate + H(+)</text>
        <dbReference type="Rhea" id="RHEA:13557"/>
        <dbReference type="ChEBI" id="CHEBI:15378"/>
        <dbReference type="ChEBI" id="CHEBI:30616"/>
        <dbReference type="ChEBI" id="CHEBI:43474"/>
        <dbReference type="ChEBI" id="CHEBI:57305"/>
        <dbReference type="ChEBI" id="CHEBI:57925"/>
        <dbReference type="ChEBI" id="CHEBI:58173"/>
        <dbReference type="ChEBI" id="CHEBI:456216"/>
        <dbReference type="EC" id="6.3.2.3"/>
    </reaction>
    <physiologicalReaction direction="left-to-right" evidence="3">
        <dbReference type="Rhea" id="RHEA:13558"/>
    </physiologicalReaction>
</comment>
<evidence type="ECO:0000256" key="3">
    <source>
        <dbReference type="ARBA" id="ARBA00048871"/>
    </source>
</evidence>
<dbReference type="AlphaFoldDB" id="A0A0C2G9K0"/>
<proteinExistence type="predicted"/>
<dbReference type="Pfam" id="PF03917">
    <property type="entry name" value="GSH_synth_ATP"/>
    <property type="match status" value="1"/>
</dbReference>
<evidence type="ECO:0000313" key="6">
    <source>
        <dbReference type="Proteomes" id="UP000054047"/>
    </source>
</evidence>
<dbReference type="Proteomes" id="UP000054047">
    <property type="component" value="Unassembled WGS sequence"/>
</dbReference>
<organism evidence="5 6">
    <name type="scientific">Ancylostoma duodenale</name>
    <dbReference type="NCBI Taxonomy" id="51022"/>
    <lineage>
        <taxon>Eukaryota</taxon>
        <taxon>Metazoa</taxon>
        <taxon>Ecdysozoa</taxon>
        <taxon>Nematoda</taxon>
        <taxon>Chromadorea</taxon>
        <taxon>Rhabditida</taxon>
        <taxon>Rhabditina</taxon>
        <taxon>Rhabditomorpha</taxon>
        <taxon>Strongyloidea</taxon>
        <taxon>Ancylostomatidae</taxon>
        <taxon>Ancylostomatinae</taxon>
        <taxon>Ancylostoma</taxon>
    </lineage>
</organism>
<gene>
    <name evidence="5" type="ORF">ANCDUO_12167</name>
</gene>
<dbReference type="EMBL" id="KN734118">
    <property type="protein sequence ID" value="KIH57640.1"/>
    <property type="molecule type" value="Genomic_DNA"/>
</dbReference>
<dbReference type="Gene3D" id="3.40.50.1760">
    <property type="entry name" value="Glutathione synthase, substrate-binding domain superfamily, eukaryotic"/>
    <property type="match status" value="1"/>
</dbReference>
<sequence length="260" mass="29981">MVSERTNGVLLADFPKLPLPQKRVDELLESSVDWAHAHGLVMRTKEHKDRSDVCQTAPFALLPTPFPRKLFEQAVKVQNLIATLYHEIAYDYDFLIECHKEVVKTDPFTKGLIDILKKVRDEGLAQRKTLAIQRSDYMCHKDQFSCEYTLKQIEVNNIASSMGAHAERVTKMHRRTMTELGYDKETIEKAIPKNEPIKLIAEAVYKAWELYSCSNAVILVVVEDQNQNQIDQKHVEYALENLGVPVDQIVRRTLTQCEQW</sequence>
<dbReference type="InterPro" id="IPR014049">
    <property type="entry name" value="Glutathione_synthase_N_euk"/>
</dbReference>
<dbReference type="GO" id="GO:0043295">
    <property type="term" value="F:glutathione binding"/>
    <property type="evidence" value="ECO:0007669"/>
    <property type="project" value="TreeGrafter"/>
</dbReference>
<protein>
    <recommendedName>
        <fullName evidence="1">Glutathione synthetase</fullName>
    </recommendedName>
    <alternativeName>
        <fullName evidence="2">Glutathione synthase</fullName>
    </alternativeName>
</protein>
<dbReference type="Gene3D" id="3.30.470.20">
    <property type="entry name" value="ATP-grasp fold, B domain"/>
    <property type="match status" value="1"/>
</dbReference>
<evidence type="ECO:0000313" key="5">
    <source>
        <dbReference type="EMBL" id="KIH57640.1"/>
    </source>
</evidence>
<dbReference type="Pfam" id="PF03199">
    <property type="entry name" value="GSH_synthase"/>
    <property type="match status" value="1"/>
</dbReference>
<dbReference type="GO" id="GO:0005829">
    <property type="term" value="C:cytosol"/>
    <property type="evidence" value="ECO:0007669"/>
    <property type="project" value="TreeGrafter"/>
</dbReference>
<evidence type="ECO:0000256" key="1">
    <source>
        <dbReference type="ARBA" id="ARBA00020821"/>
    </source>
</evidence>
<dbReference type="InterPro" id="IPR005615">
    <property type="entry name" value="Glutathione_synthase"/>
</dbReference>
<accession>A0A0C2G9K0</accession>
<dbReference type="InterPro" id="IPR037013">
    <property type="entry name" value="GSH-S_sub-bd_sf"/>
</dbReference>
<dbReference type="OrthoDB" id="2020073at2759"/>
<dbReference type="GO" id="GO:0005524">
    <property type="term" value="F:ATP binding"/>
    <property type="evidence" value="ECO:0007669"/>
    <property type="project" value="InterPro"/>
</dbReference>
<dbReference type="SUPFAM" id="SSF56059">
    <property type="entry name" value="Glutathione synthetase ATP-binding domain-like"/>
    <property type="match status" value="1"/>
</dbReference>
<reference evidence="5 6" key="1">
    <citation type="submission" date="2013-12" db="EMBL/GenBank/DDBJ databases">
        <title>Draft genome of the parsitic nematode Ancylostoma duodenale.</title>
        <authorList>
            <person name="Mitreva M."/>
        </authorList>
    </citation>
    <scope>NUCLEOTIDE SEQUENCE [LARGE SCALE GENOMIC DNA]</scope>
    <source>
        <strain evidence="5 6">Zhejiang</strain>
    </source>
</reference>
<evidence type="ECO:0000259" key="4">
    <source>
        <dbReference type="Pfam" id="PF03199"/>
    </source>
</evidence>
<feature type="domain" description="Glutathione synthase substrate-binding" evidence="4">
    <location>
        <begin position="216"/>
        <end position="258"/>
    </location>
</feature>
<dbReference type="Gene3D" id="3.30.1490.80">
    <property type="match status" value="1"/>
</dbReference>
<name>A0A0C2G9K0_9BILA</name>
<keyword evidence="6" id="KW-1185">Reference proteome</keyword>
<dbReference type="PANTHER" id="PTHR11130:SF0">
    <property type="entry name" value="GLUTATHIONE SYNTHETASE"/>
    <property type="match status" value="1"/>
</dbReference>
<evidence type="ECO:0000256" key="2">
    <source>
        <dbReference type="ARBA" id="ARBA00030403"/>
    </source>
</evidence>
<dbReference type="GO" id="GO:0004363">
    <property type="term" value="F:glutathione synthase activity"/>
    <property type="evidence" value="ECO:0007669"/>
    <property type="project" value="UniProtKB-EC"/>
</dbReference>
<dbReference type="InterPro" id="IPR004887">
    <property type="entry name" value="GSH_synth_subst-bd"/>
</dbReference>
<dbReference type="PANTHER" id="PTHR11130">
    <property type="entry name" value="GLUTATHIONE SYNTHETASE"/>
    <property type="match status" value="1"/>
</dbReference>